<dbReference type="GO" id="GO:0016779">
    <property type="term" value="F:nucleotidyltransferase activity"/>
    <property type="evidence" value="ECO:0007669"/>
    <property type="project" value="InterPro"/>
</dbReference>
<organism evidence="2 3">
    <name type="scientific">Anditalea andensis</name>
    <dbReference type="NCBI Taxonomy" id="1048983"/>
    <lineage>
        <taxon>Bacteria</taxon>
        <taxon>Pseudomonadati</taxon>
        <taxon>Bacteroidota</taxon>
        <taxon>Cytophagia</taxon>
        <taxon>Cytophagales</taxon>
        <taxon>Cytophagaceae</taxon>
        <taxon>Anditalea</taxon>
    </lineage>
</organism>
<dbReference type="InterPro" id="IPR043519">
    <property type="entry name" value="NT_sf"/>
</dbReference>
<evidence type="ECO:0000313" key="3">
    <source>
        <dbReference type="Proteomes" id="UP000027821"/>
    </source>
</evidence>
<dbReference type="STRING" id="1048983.EL17_20665"/>
<evidence type="ECO:0000259" key="1">
    <source>
        <dbReference type="Pfam" id="PF01909"/>
    </source>
</evidence>
<gene>
    <name evidence="2" type="ORF">EL17_20665</name>
</gene>
<proteinExistence type="predicted"/>
<dbReference type="Pfam" id="PF01909">
    <property type="entry name" value="NTP_transf_2"/>
    <property type="match status" value="1"/>
</dbReference>
<dbReference type="InterPro" id="IPR002934">
    <property type="entry name" value="Polymerase_NTP_transf_dom"/>
</dbReference>
<dbReference type="eggNOG" id="COG1669">
    <property type="taxonomic scope" value="Bacteria"/>
</dbReference>
<name>A0A074LDQ8_9BACT</name>
<dbReference type="SUPFAM" id="SSF81301">
    <property type="entry name" value="Nucleotidyltransferase"/>
    <property type="match status" value="1"/>
</dbReference>
<dbReference type="OrthoDB" id="9793933at2"/>
<dbReference type="RefSeq" id="WP_035078948.1">
    <property type="nucleotide sequence ID" value="NZ_JMIH01000034.1"/>
</dbReference>
<dbReference type="Gene3D" id="3.30.460.10">
    <property type="entry name" value="Beta Polymerase, domain 2"/>
    <property type="match status" value="1"/>
</dbReference>
<dbReference type="EMBL" id="JMIH01000034">
    <property type="protein sequence ID" value="KEO71932.1"/>
    <property type="molecule type" value="Genomic_DNA"/>
</dbReference>
<feature type="domain" description="Polymerase nucleotidyl transferase" evidence="1">
    <location>
        <begin position="8"/>
        <end position="93"/>
    </location>
</feature>
<protein>
    <recommendedName>
        <fullName evidence="1">Polymerase nucleotidyl transferase domain-containing protein</fullName>
    </recommendedName>
</protein>
<evidence type="ECO:0000313" key="2">
    <source>
        <dbReference type="EMBL" id="KEO71932.1"/>
    </source>
</evidence>
<sequence>MHNLIKHIKQIAQICEENKVAYLFAVGSVTTGNNTPNDYVDLMVEIDEKDPLLYVETYRHLKLGLETLLSRPVNLLEPTKIKNAYLKKRINSTKVKLYHK</sequence>
<accession>A0A074LDQ8</accession>
<dbReference type="Proteomes" id="UP000027821">
    <property type="component" value="Unassembled WGS sequence"/>
</dbReference>
<dbReference type="AlphaFoldDB" id="A0A074LDQ8"/>
<keyword evidence="3" id="KW-1185">Reference proteome</keyword>
<comment type="caution">
    <text evidence="2">The sequence shown here is derived from an EMBL/GenBank/DDBJ whole genome shotgun (WGS) entry which is preliminary data.</text>
</comment>
<reference evidence="2 3" key="1">
    <citation type="submission" date="2014-04" db="EMBL/GenBank/DDBJ databases">
        <title>Characterization and application of a salt tolerant electro-active bacterium.</title>
        <authorList>
            <person name="Yang L."/>
            <person name="Wei S."/>
            <person name="Tay Q.X.M."/>
        </authorList>
    </citation>
    <scope>NUCLEOTIDE SEQUENCE [LARGE SCALE GENOMIC DNA]</scope>
    <source>
        <strain evidence="2 3">LY1</strain>
    </source>
</reference>